<dbReference type="InterPro" id="IPR001119">
    <property type="entry name" value="SLH_dom"/>
</dbReference>
<dbReference type="InterPro" id="IPR008972">
    <property type="entry name" value="Cupredoxin"/>
</dbReference>
<accession>K2GWU2</accession>
<dbReference type="Gene3D" id="2.60.40.420">
    <property type="entry name" value="Cupredoxins - blue copper proteins"/>
    <property type="match status" value="1"/>
</dbReference>
<reference evidence="3" key="1">
    <citation type="journal article" date="2012" name="Science">
        <title>Fermentation, hydrogen, and sulfur metabolism in multiple uncultivated bacterial phyla.</title>
        <authorList>
            <person name="Wrighton K.C."/>
            <person name="Thomas B.C."/>
            <person name="Sharon I."/>
            <person name="Miller C.S."/>
            <person name="Castelle C.J."/>
            <person name="VerBerkmoes N.C."/>
            <person name="Wilkins M.J."/>
            <person name="Hettich R.L."/>
            <person name="Lipton M.S."/>
            <person name="Williams K.H."/>
            <person name="Long P.E."/>
            <person name="Banfield J.F."/>
        </authorList>
    </citation>
    <scope>NUCLEOTIDE SEQUENCE [LARGE SCALE GENOMIC DNA]</scope>
</reference>
<gene>
    <name evidence="3" type="ORF">ACD_3C00144G0004</name>
</gene>
<keyword evidence="1" id="KW-0732">Signal</keyword>
<proteinExistence type="predicted"/>
<dbReference type="AlphaFoldDB" id="K2GWU2"/>
<evidence type="ECO:0000256" key="1">
    <source>
        <dbReference type="SAM" id="SignalP"/>
    </source>
</evidence>
<dbReference type="SUPFAM" id="SSF49503">
    <property type="entry name" value="Cupredoxins"/>
    <property type="match status" value="1"/>
</dbReference>
<sequence length="304" mass="35229">MRIFIQKKSKKLLKLILVTLLASINVINIADAGSGDLKDIDNSFAKDDINELANKWIIKWFEDGTFKPENPASRAEFLALSLKALNKQVDELLMTTWYSDVPIAWMIKYIEKAKEYWINGQNINGKAIFRPNDNITRAEAIAMLLNISWISSPEKSKSSFNDVTSAWMIKYIEKAKEAWIINGQTIDWNLKFRPNDPITRAEAVRIIKNAIKYQVSERAQAQTFTINIANNTFIPNNITIKVWDSIRWKNSDLDAHQVSFNYWVDVKSGILDEDNQYIHTFRTPWDIDFICAIHPAMKWKIQVR</sequence>
<evidence type="ECO:0000259" key="2">
    <source>
        <dbReference type="PROSITE" id="PS51272"/>
    </source>
</evidence>
<dbReference type="PANTHER" id="PTHR36507:SF1">
    <property type="entry name" value="BLL1555 PROTEIN"/>
    <property type="match status" value="1"/>
</dbReference>
<name>K2GWU2_9BACT</name>
<feature type="domain" description="SLH" evidence="2">
    <location>
        <begin position="155"/>
        <end position="221"/>
    </location>
</feature>
<dbReference type="PROSITE" id="PS51272">
    <property type="entry name" value="SLH"/>
    <property type="match status" value="2"/>
</dbReference>
<feature type="chain" id="PRO_5017207524" evidence="1">
    <location>
        <begin position="33"/>
        <end position="304"/>
    </location>
</feature>
<dbReference type="Pfam" id="PF00395">
    <property type="entry name" value="SLH"/>
    <property type="match status" value="3"/>
</dbReference>
<dbReference type="PANTHER" id="PTHR36507">
    <property type="entry name" value="BLL1555 PROTEIN"/>
    <property type="match status" value="1"/>
</dbReference>
<feature type="signal peptide" evidence="1">
    <location>
        <begin position="1"/>
        <end position="32"/>
    </location>
</feature>
<dbReference type="EMBL" id="AMFJ01000418">
    <property type="protein sequence ID" value="EKE27835.1"/>
    <property type="molecule type" value="Genomic_DNA"/>
</dbReference>
<comment type="caution">
    <text evidence="3">The sequence shown here is derived from an EMBL/GenBank/DDBJ whole genome shotgun (WGS) entry which is preliminary data.</text>
</comment>
<organism evidence="3">
    <name type="scientific">uncultured bacterium</name>
    <name type="common">gcode 4</name>
    <dbReference type="NCBI Taxonomy" id="1234023"/>
    <lineage>
        <taxon>Bacteria</taxon>
        <taxon>environmental samples</taxon>
    </lineage>
</organism>
<protein>
    <submittedName>
        <fullName evidence="3">S-layer protein</fullName>
    </submittedName>
</protein>
<dbReference type="InterPro" id="IPR052721">
    <property type="entry name" value="ET_Amicyanin"/>
</dbReference>
<feature type="domain" description="SLH" evidence="2">
    <location>
        <begin position="32"/>
        <end position="95"/>
    </location>
</feature>
<evidence type="ECO:0000313" key="3">
    <source>
        <dbReference type="EMBL" id="EKE27835.1"/>
    </source>
</evidence>